<organism evidence="6 7">
    <name type="scientific">Brumimicrobium glaciale</name>
    <dbReference type="NCBI Taxonomy" id="200475"/>
    <lineage>
        <taxon>Bacteria</taxon>
        <taxon>Pseudomonadati</taxon>
        <taxon>Bacteroidota</taxon>
        <taxon>Flavobacteriia</taxon>
        <taxon>Flavobacteriales</taxon>
        <taxon>Crocinitomicaceae</taxon>
        <taxon>Brumimicrobium</taxon>
    </lineage>
</organism>
<name>A0A4V1WF01_9FLAO</name>
<comment type="caution">
    <text evidence="6">The sequence shown here is derived from an EMBL/GenBank/DDBJ whole genome shotgun (WGS) entry which is preliminary data.</text>
</comment>
<keyword evidence="3 5" id="KW-1133">Transmembrane helix</keyword>
<dbReference type="OrthoDB" id="1467145at2"/>
<evidence type="ECO:0008006" key="8">
    <source>
        <dbReference type="Google" id="ProtNLM"/>
    </source>
</evidence>
<feature type="transmembrane region" description="Helical" evidence="5">
    <location>
        <begin position="118"/>
        <end position="139"/>
    </location>
</feature>
<comment type="subcellular location">
    <subcellularLocation>
        <location evidence="1">Membrane</location>
        <topology evidence="1">Multi-pass membrane protein</topology>
    </subcellularLocation>
</comment>
<dbReference type="Proteomes" id="UP000293952">
    <property type="component" value="Unassembled WGS sequence"/>
</dbReference>
<evidence type="ECO:0000313" key="6">
    <source>
        <dbReference type="EMBL" id="RYM31476.1"/>
    </source>
</evidence>
<evidence type="ECO:0000256" key="1">
    <source>
        <dbReference type="ARBA" id="ARBA00004141"/>
    </source>
</evidence>
<dbReference type="Pfam" id="PF07264">
    <property type="entry name" value="EI24"/>
    <property type="match status" value="1"/>
</dbReference>
<keyword evidence="2 5" id="KW-0812">Transmembrane</keyword>
<accession>A0A4V1WF01</accession>
<evidence type="ECO:0000256" key="4">
    <source>
        <dbReference type="ARBA" id="ARBA00023136"/>
    </source>
</evidence>
<sequence length="254" mass="28965">MITLKYHLYALKRSLIFLRKKQFFVFFIPGVVIALIFFTYLLTVGAIGNVVGLVSYTPWIGSYMGTAVDSVFDWVNSISIFVYQFTLITLLSPFHTVLSQRVETHETGKVFQSNRVKFINDILRTIGVAIVGGFIYFSLFLLWTFLAWIFGLSFLSPIVSAILIAFFTGFNSYDYSLERHAIKIKNSWKFAFSNPSQMILTGLIFTLLLFIPVLGVVIAPVLLTMVGTLNYLKMKKIDEEMKYLATKPTLFTLF</sequence>
<dbReference type="AlphaFoldDB" id="A0A4V1WF01"/>
<evidence type="ECO:0000313" key="7">
    <source>
        <dbReference type="Proteomes" id="UP000293952"/>
    </source>
</evidence>
<feature type="transmembrane region" description="Helical" evidence="5">
    <location>
        <begin position="74"/>
        <end position="98"/>
    </location>
</feature>
<dbReference type="RefSeq" id="WP_130094940.1">
    <property type="nucleotide sequence ID" value="NZ_SETE01000008.1"/>
</dbReference>
<protein>
    <recommendedName>
        <fullName evidence="8">EI24 domain-containing protein</fullName>
    </recommendedName>
</protein>
<evidence type="ECO:0000256" key="3">
    <source>
        <dbReference type="ARBA" id="ARBA00022989"/>
    </source>
</evidence>
<evidence type="ECO:0000256" key="2">
    <source>
        <dbReference type="ARBA" id="ARBA00022692"/>
    </source>
</evidence>
<feature type="transmembrane region" description="Helical" evidence="5">
    <location>
        <begin position="145"/>
        <end position="170"/>
    </location>
</feature>
<evidence type="ECO:0000256" key="5">
    <source>
        <dbReference type="SAM" id="Phobius"/>
    </source>
</evidence>
<dbReference type="EMBL" id="SETE01000008">
    <property type="protein sequence ID" value="RYM31476.1"/>
    <property type="molecule type" value="Genomic_DNA"/>
</dbReference>
<proteinExistence type="predicted"/>
<keyword evidence="4 5" id="KW-0472">Membrane</keyword>
<feature type="transmembrane region" description="Helical" evidence="5">
    <location>
        <begin position="23"/>
        <end position="54"/>
    </location>
</feature>
<dbReference type="InterPro" id="IPR059112">
    <property type="entry name" value="CysZ/EI24"/>
</dbReference>
<reference evidence="6 7" key="1">
    <citation type="submission" date="2019-02" db="EMBL/GenBank/DDBJ databases">
        <title>Genome sequence of the sea-ice species Brumimicrobium glaciale.</title>
        <authorList>
            <person name="Bowman J.P."/>
        </authorList>
    </citation>
    <scope>NUCLEOTIDE SEQUENCE [LARGE SCALE GENOMIC DNA]</scope>
    <source>
        <strain evidence="6 7">IC156</strain>
    </source>
</reference>
<gene>
    <name evidence="6" type="ORF">ERX46_16345</name>
</gene>
<keyword evidence="7" id="KW-1185">Reference proteome</keyword>